<dbReference type="InterPro" id="IPR053707">
    <property type="entry name" value="UPF0637_domain_sf"/>
</dbReference>
<reference evidence="2" key="1">
    <citation type="submission" date="2016-08" db="EMBL/GenBank/DDBJ databases">
        <title>Complete Genome Seqeunce of Paenibacillus sp. nov. IHBB 9852 from high altitute lake of Indian trans-Himalayas.</title>
        <authorList>
            <person name="Kiran S."/>
            <person name="Swarnkar M.K."/>
            <person name="Rana A."/>
            <person name="Tewari R."/>
            <person name="Gulati A."/>
        </authorList>
    </citation>
    <scope>NUCLEOTIDE SEQUENCE [LARGE SCALE GENOMIC DNA]</scope>
    <source>
        <strain evidence="2">IHBB 9852</strain>
    </source>
</reference>
<dbReference type="SUPFAM" id="SSF142913">
    <property type="entry name" value="YktB/PF0168-like"/>
    <property type="match status" value="1"/>
</dbReference>
<dbReference type="InterPro" id="IPR009403">
    <property type="entry name" value="UPF0637"/>
</dbReference>
<organism evidence="2">
    <name type="scientific">Paenibacillus ihbetae</name>
    <dbReference type="NCBI Taxonomy" id="1870820"/>
    <lineage>
        <taxon>Bacteria</taxon>
        <taxon>Bacillati</taxon>
        <taxon>Bacillota</taxon>
        <taxon>Bacilli</taxon>
        <taxon>Bacillales</taxon>
        <taxon>Paenibacillaceae</taxon>
        <taxon>Paenibacillus</taxon>
    </lineage>
</organism>
<dbReference type="PIRSF" id="PIRSF021332">
    <property type="entry name" value="DUF1054"/>
    <property type="match status" value="1"/>
</dbReference>
<sequence>MTTAFTGFNDQDFDVFSVPGLEARMEALIERVRPKLELIGAELAPLVSALAGEDMYVHVAKHARRKVNPPIDTWVAWAANKRGYKALPHFEVGLFGTHLFVIFAIIYESPNKAVFAANLETKLKKTIKALPDHFYWSMDHMNPEGTLHQAMSQGDFEKLIHKLKEVKKAEVMCGLRIPREEAVKLSGDKLLEKVQETFETLLPLYKMSF</sequence>
<accession>A0A1B2DWH5</accession>
<proteinExistence type="inferred from homology"/>
<dbReference type="KEGG" id="pib:BBD41_05415"/>
<dbReference type="Gene3D" id="3.30.930.20">
    <property type="entry name" value="Protein of unknown function DUF1054"/>
    <property type="match status" value="1"/>
</dbReference>
<dbReference type="RefSeq" id="WP_099476931.1">
    <property type="nucleotide sequence ID" value="NZ_CP016809.1"/>
</dbReference>
<evidence type="ECO:0000256" key="1">
    <source>
        <dbReference type="HAMAP-Rule" id="MF_01851"/>
    </source>
</evidence>
<protein>
    <recommendedName>
        <fullName evidence="1">UPF0637 protein BBD41_05415</fullName>
    </recommendedName>
</protein>
<comment type="similarity">
    <text evidence="1">Belongs to the UPF0637 family.</text>
</comment>
<name>A0A1B2DWH5_9BACL</name>
<dbReference type="EMBL" id="CP016809">
    <property type="protein sequence ID" value="ANY72076.1"/>
    <property type="molecule type" value="Genomic_DNA"/>
</dbReference>
<dbReference type="AlphaFoldDB" id="A0A1B2DWH5"/>
<dbReference type="Pfam" id="PF06335">
    <property type="entry name" value="DUF1054"/>
    <property type="match status" value="1"/>
</dbReference>
<evidence type="ECO:0000313" key="2">
    <source>
        <dbReference type="EMBL" id="ANY72076.1"/>
    </source>
</evidence>
<dbReference type="HAMAP" id="MF_01851">
    <property type="entry name" value="UPF0637"/>
    <property type="match status" value="1"/>
</dbReference>
<gene>
    <name evidence="2" type="ORF">BBD41_05415</name>
</gene>